<dbReference type="EMBL" id="BFXY01000094">
    <property type="protein sequence ID" value="GDH49813.1"/>
    <property type="molecule type" value="Genomic_DNA"/>
</dbReference>
<gene>
    <name evidence="1" type="ORF">BvCmsKKP061_03261</name>
</gene>
<proteinExistence type="predicted"/>
<dbReference type="AlphaFoldDB" id="A0A478GLK0"/>
<name>A0A478GLK0_ECOLX</name>
<organism evidence="1 2">
    <name type="scientific">Escherichia coli</name>
    <dbReference type="NCBI Taxonomy" id="562"/>
    <lineage>
        <taxon>Bacteria</taxon>
        <taxon>Pseudomonadati</taxon>
        <taxon>Pseudomonadota</taxon>
        <taxon>Gammaproteobacteria</taxon>
        <taxon>Enterobacterales</taxon>
        <taxon>Enterobacteriaceae</taxon>
        <taxon>Escherichia</taxon>
    </lineage>
</organism>
<reference evidence="1 2" key="1">
    <citation type="submission" date="2018-04" db="EMBL/GenBank/DDBJ databases">
        <title>Large scale genomics of bovine and human commensal E. coli to reveal the emerging process of EHEC.</title>
        <authorList>
            <person name="Arimizu Y."/>
            <person name="Ogura Y."/>
        </authorList>
    </citation>
    <scope>NUCLEOTIDE SEQUENCE [LARGE SCALE GENOMIC DNA]</scope>
    <source>
        <strain evidence="1 2">KK-P061</strain>
    </source>
</reference>
<protein>
    <submittedName>
        <fullName evidence="1">Uncharacterized protein</fullName>
    </submittedName>
</protein>
<evidence type="ECO:0000313" key="1">
    <source>
        <dbReference type="EMBL" id="GDH49813.1"/>
    </source>
</evidence>
<accession>A0A478GLK0</accession>
<sequence length="36" mass="4005">MSGILGTVMVAECQRLKVPERENCEVRRSNDMVGPV</sequence>
<dbReference type="Proteomes" id="UP000303027">
    <property type="component" value="Unassembled WGS sequence"/>
</dbReference>
<comment type="caution">
    <text evidence="1">The sequence shown here is derived from an EMBL/GenBank/DDBJ whole genome shotgun (WGS) entry which is preliminary data.</text>
</comment>
<evidence type="ECO:0000313" key="2">
    <source>
        <dbReference type="Proteomes" id="UP000303027"/>
    </source>
</evidence>